<evidence type="ECO:0000256" key="6">
    <source>
        <dbReference type="RuleBase" id="RU003355"/>
    </source>
</evidence>
<accession>A0ABN1Y1M2</accession>
<evidence type="ECO:0000256" key="3">
    <source>
        <dbReference type="ARBA" id="ARBA00022801"/>
    </source>
</evidence>
<dbReference type="InterPro" id="IPR015500">
    <property type="entry name" value="Peptidase_S8_subtilisin-rel"/>
</dbReference>
<evidence type="ECO:0000256" key="4">
    <source>
        <dbReference type="ARBA" id="ARBA00022825"/>
    </source>
</evidence>
<evidence type="ECO:0000256" key="7">
    <source>
        <dbReference type="SAM" id="MobiDB-lite"/>
    </source>
</evidence>
<evidence type="ECO:0000259" key="8">
    <source>
        <dbReference type="Pfam" id="PF00082"/>
    </source>
</evidence>
<dbReference type="InterPro" id="IPR023828">
    <property type="entry name" value="Peptidase_S8_Ser-AS"/>
</dbReference>
<dbReference type="InterPro" id="IPR000209">
    <property type="entry name" value="Peptidase_S8/S53_dom"/>
</dbReference>
<dbReference type="PRINTS" id="PR00723">
    <property type="entry name" value="SUBTILISIN"/>
</dbReference>
<name>A0ABN1Y1M2_9PSEU</name>
<comment type="caution">
    <text evidence="9">The sequence shown here is derived from an EMBL/GenBank/DDBJ whole genome shotgun (WGS) entry which is preliminary data.</text>
</comment>
<organism evidence="9 10">
    <name type="scientific">Pseudonocardia kongjuensis</name>
    <dbReference type="NCBI Taxonomy" id="102227"/>
    <lineage>
        <taxon>Bacteria</taxon>
        <taxon>Bacillati</taxon>
        <taxon>Actinomycetota</taxon>
        <taxon>Actinomycetes</taxon>
        <taxon>Pseudonocardiales</taxon>
        <taxon>Pseudonocardiaceae</taxon>
        <taxon>Pseudonocardia</taxon>
    </lineage>
</organism>
<keyword evidence="3 5" id="KW-0378">Hydrolase</keyword>
<dbReference type="InterPro" id="IPR050131">
    <property type="entry name" value="Peptidase_S8_subtilisin-like"/>
</dbReference>
<dbReference type="PROSITE" id="PS00136">
    <property type="entry name" value="SUBTILASE_ASP"/>
    <property type="match status" value="1"/>
</dbReference>
<keyword evidence="4 5" id="KW-0720">Serine protease</keyword>
<gene>
    <name evidence="9" type="ORF">GCM10009613_45010</name>
</gene>
<keyword evidence="10" id="KW-1185">Reference proteome</keyword>
<keyword evidence="2 5" id="KW-0645">Protease</keyword>
<sequence length="434" mass="43647">MSDRTSIIGGDMTEPRPTGPARPGGTLTGRYLLVLGDDLLGDDDAAARTCVQELTGLADVTSSRDAPAGAHPVLLARLGVAVAELDPERLRTARADPRLVAVEPERVQRALGTGPGVSAEYLRGFADAATFLRDRAAAGETTGAPAPAQFADTDQLTWGLQATGVDAATETGAGIGVAVLDTGLDLGHPDFAGRDIESRSFVDGQQVQDAQGHGTHCVGTACGPLAPGSGRRYGVAHEARILVGKVLGDDGSGTDAGILEGIEWAITSGAQIVSLALGADLDEVSAAYENAGRRALDAGVLIIAAAGNNAERSAGNVGFVGVPANSPSIMAVGAVDAALAIADFSAASSAVDGGQVDIAGPGVDVYSSWPMPQRNDTISGTSMATPHVSGIAALLSQRTGARGRDLWTGLTQAAQRLPLPSGDVGAGLVRAVGG</sequence>
<dbReference type="EMBL" id="BAAAJK010000030">
    <property type="protein sequence ID" value="GAA1395407.1"/>
    <property type="molecule type" value="Genomic_DNA"/>
</dbReference>
<feature type="active site" description="Charge relay system" evidence="5">
    <location>
        <position position="181"/>
    </location>
</feature>
<feature type="active site" description="Charge relay system" evidence="5">
    <location>
        <position position="382"/>
    </location>
</feature>
<evidence type="ECO:0000256" key="1">
    <source>
        <dbReference type="ARBA" id="ARBA00011073"/>
    </source>
</evidence>
<evidence type="ECO:0000313" key="9">
    <source>
        <dbReference type="EMBL" id="GAA1395407.1"/>
    </source>
</evidence>
<dbReference type="Proteomes" id="UP001501414">
    <property type="component" value="Unassembled WGS sequence"/>
</dbReference>
<comment type="similarity">
    <text evidence="1 5 6">Belongs to the peptidase S8 family.</text>
</comment>
<dbReference type="PANTHER" id="PTHR43806:SF11">
    <property type="entry name" value="CEREVISIN-RELATED"/>
    <property type="match status" value="1"/>
</dbReference>
<dbReference type="Gene3D" id="3.40.50.200">
    <property type="entry name" value="Peptidase S8/S53 domain"/>
    <property type="match status" value="1"/>
</dbReference>
<dbReference type="PROSITE" id="PS00138">
    <property type="entry name" value="SUBTILASE_SER"/>
    <property type="match status" value="1"/>
</dbReference>
<evidence type="ECO:0000256" key="5">
    <source>
        <dbReference type="PROSITE-ProRule" id="PRU01240"/>
    </source>
</evidence>
<dbReference type="PROSITE" id="PS51892">
    <property type="entry name" value="SUBTILASE"/>
    <property type="match status" value="1"/>
</dbReference>
<feature type="domain" description="Peptidase S8/S53" evidence="8">
    <location>
        <begin position="172"/>
        <end position="399"/>
    </location>
</feature>
<evidence type="ECO:0000256" key="2">
    <source>
        <dbReference type="ARBA" id="ARBA00022670"/>
    </source>
</evidence>
<feature type="active site" description="Charge relay system" evidence="5">
    <location>
        <position position="213"/>
    </location>
</feature>
<proteinExistence type="inferred from homology"/>
<dbReference type="InterPro" id="IPR023827">
    <property type="entry name" value="Peptidase_S8_Asp-AS"/>
</dbReference>
<feature type="region of interest" description="Disordered" evidence="7">
    <location>
        <begin position="1"/>
        <end position="25"/>
    </location>
</feature>
<reference evidence="9 10" key="1">
    <citation type="journal article" date="2019" name="Int. J. Syst. Evol. Microbiol.">
        <title>The Global Catalogue of Microorganisms (GCM) 10K type strain sequencing project: providing services to taxonomists for standard genome sequencing and annotation.</title>
        <authorList>
            <consortium name="The Broad Institute Genomics Platform"/>
            <consortium name="The Broad Institute Genome Sequencing Center for Infectious Disease"/>
            <person name="Wu L."/>
            <person name="Ma J."/>
        </authorList>
    </citation>
    <scope>NUCLEOTIDE SEQUENCE [LARGE SCALE GENOMIC DNA]</scope>
    <source>
        <strain evidence="9 10">JCM 11896</strain>
    </source>
</reference>
<dbReference type="Pfam" id="PF00082">
    <property type="entry name" value="Peptidase_S8"/>
    <property type="match status" value="1"/>
</dbReference>
<protein>
    <recommendedName>
        <fullName evidence="8">Peptidase S8/S53 domain-containing protein</fullName>
    </recommendedName>
</protein>
<feature type="compositionally biased region" description="Low complexity" evidence="7">
    <location>
        <begin position="15"/>
        <end position="25"/>
    </location>
</feature>
<dbReference type="InterPro" id="IPR036852">
    <property type="entry name" value="Peptidase_S8/S53_dom_sf"/>
</dbReference>
<dbReference type="SUPFAM" id="SSF52743">
    <property type="entry name" value="Subtilisin-like"/>
    <property type="match status" value="1"/>
</dbReference>
<evidence type="ECO:0000313" key="10">
    <source>
        <dbReference type="Proteomes" id="UP001501414"/>
    </source>
</evidence>
<dbReference type="PANTHER" id="PTHR43806">
    <property type="entry name" value="PEPTIDASE S8"/>
    <property type="match status" value="1"/>
</dbReference>